<accession>A0ABW1PN13</accession>
<name>A0ABW1PN13_9FLAO</name>
<keyword evidence="2" id="KW-0472">Membrane</keyword>
<evidence type="ECO:0000313" key="3">
    <source>
        <dbReference type="EMBL" id="MFC6096257.1"/>
    </source>
</evidence>
<evidence type="ECO:0000313" key="4">
    <source>
        <dbReference type="Proteomes" id="UP001596287"/>
    </source>
</evidence>
<evidence type="ECO:0000256" key="2">
    <source>
        <dbReference type="SAM" id="Phobius"/>
    </source>
</evidence>
<comment type="caution">
    <text evidence="3">The sequence shown here is derived from an EMBL/GenBank/DDBJ whole genome shotgun (WGS) entry which is preliminary data.</text>
</comment>
<keyword evidence="2" id="KW-1133">Transmembrane helix</keyword>
<keyword evidence="2" id="KW-0812">Transmembrane</keyword>
<sequence length="82" mass="8983">MSAKKIVIGIAAGVAAAAITRLILKKTGHWDSVCDKAADLEDKWLHKGNKKRESDSLSNLPKGESKNVKEQYYDSSKLKNAL</sequence>
<feature type="compositionally biased region" description="Basic and acidic residues" evidence="1">
    <location>
        <begin position="63"/>
        <end position="72"/>
    </location>
</feature>
<feature type="transmembrane region" description="Helical" evidence="2">
    <location>
        <begin position="6"/>
        <end position="24"/>
    </location>
</feature>
<dbReference type="RefSeq" id="WP_379791127.1">
    <property type="nucleotide sequence ID" value="NZ_JBHSQB010000005.1"/>
</dbReference>
<proteinExistence type="predicted"/>
<evidence type="ECO:0008006" key="5">
    <source>
        <dbReference type="Google" id="ProtNLM"/>
    </source>
</evidence>
<keyword evidence="4" id="KW-1185">Reference proteome</keyword>
<feature type="region of interest" description="Disordered" evidence="1">
    <location>
        <begin position="48"/>
        <end position="82"/>
    </location>
</feature>
<reference evidence="4" key="1">
    <citation type="journal article" date="2019" name="Int. J. Syst. Evol. Microbiol.">
        <title>The Global Catalogue of Microorganisms (GCM) 10K type strain sequencing project: providing services to taxonomists for standard genome sequencing and annotation.</title>
        <authorList>
            <consortium name="The Broad Institute Genomics Platform"/>
            <consortium name="The Broad Institute Genome Sequencing Center for Infectious Disease"/>
            <person name="Wu L."/>
            <person name="Ma J."/>
        </authorList>
    </citation>
    <scope>NUCLEOTIDE SEQUENCE [LARGE SCALE GENOMIC DNA]</scope>
    <source>
        <strain evidence="4">CCUG 49679</strain>
    </source>
</reference>
<gene>
    <name evidence="3" type="ORF">ACFPVY_06320</name>
</gene>
<protein>
    <recommendedName>
        <fullName evidence="5">YtxH domain-containing protein</fullName>
    </recommendedName>
</protein>
<dbReference type="Proteomes" id="UP001596287">
    <property type="component" value="Unassembled WGS sequence"/>
</dbReference>
<evidence type="ECO:0000256" key="1">
    <source>
        <dbReference type="SAM" id="MobiDB-lite"/>
    </source>
</evidence>
<dbReference type="EMBL" id="JBHSQB010000005">
    <property type="protein sequence ID" value="MFC6096257.1"/>
    <property type="molecule type" value="Genomic_DNA"/>
</dbReference>
<organism evidence="3 4">
    <name type="scientific">Flavobacterium qiangtangense</name>
    <dbReference type="NCBI Taxonomy" id="1442595"/>
    <lineage>
        <taxon>Bacteria</taxon>
        <taxon>Pseudomonadati</taxon>
        <taxon>Bacteroidota</taxon>
        <taxon>Flavobacteriia</taxon>
        <taxon>Flavobacteriales</taxon>
        <taxon>Flavobacteriaceae</taxon>
        <taxon>Flavobacterium</taxon>
    </lineage>
</organism>